<dbReference type="InterPro" id="IPR026950">
    <property type="entry name" value="Caps_assemb_Wzi"/>
</dbReference>
<organism evidence="2 3">
    <name type="scientific">Vibrio rotiferianus</name>
    <dbReference type="NCBI Taxonomy" id="190895"/>
    <lineage>
        <taxon>Bacteria</taxon>
        <taxon>Pseudomonadati</taxon>
        <taxon>Pseudomonadota</taxon>
        <taxon>Gammaproteobacteria</taxon>
        <taxon>Vibrionales</taxon>
        <taxon>Vibrionaceae</taxon>
        <taxon>Vibrio</taxon>
    </lineage>
</organism>
<evidence type="ECO:0000313" key="2">
    <source>
        <dbReference type="EMBL" id="BBL87568.1"/>
    </source>
</evidence>
<protein>
    <recommendedName>
        <fullName evidence="4">Capsule assembly Wzi family protein</fullName>
    </recommendedName>
</protein>
<dbReference type="EMBL" id="AP019798">
    <property type="protein sequence ID" value="BBL87568.1"/>
    <property type="molecule type" value="Genomic_DNA"/>
</dbReference>
<reference evidence="3" key="1">
    <citation type="submission" date="2019-07" db="EMBL/GenBank/DDBJ databases">
        <title>Complete Genome Sequences of Vibrion rotiferianus strain AM7.</title>
        <authorList>
            <person name="Miyazaki K."/>
            <person name="Wiseschart A."/>
            <person name="Pootanakit K."/>
            <person name="Ishimori K."/>
            <person name="Kitahara K."/>
        </authorList>
    </citation>
    <scope>NUCLEOTIDE SEQUENCE [LARGE SCALE GENOMIC DNA]</scope>
    <source>
        <strain evidence="3">AM7</strain>
    </source>
</reference>
<dbReference type="AlphaFoldDB" id="A0A510I319"/>
<name>A0A510I319_9VIBR</name>
<accession>A0A510I319</accession>
<proteinExistence type="predicted"/>
<gene>
    <name evidence="2" type="ORF">VroAM7_02210</name>
</gene>
<dbReference type="InterPro" id="IPR038636">
    <property type="entry name" value="Wzi_sf"/>
</dbReference>
<dbReference type="Proteomes" id="UP000315115">
    <property type="component" value="Chromosome 1"/>
</dbReference>
<dbReference type="Gene3D" id="2.40.160.130">
    <property type="entry name" value="Capsule assembly protein Wzi"/>
    <property type="match status" value="1"/>
</dbReference>
<dbReference type="Pfam" id="PF14052">
    <property type="entry name" value="Caps_assemb_Wzi"/>
    <property type="match status" value="1"/>
</dbReference>
<sequence>MKKALAVSVLMALSPSVYSSPWAEAQDPILRASLNVLKDAGLLDASLSTYPVRWSSIGDDLYRIDTALYDNNIRLAYQYVRHNLETSRLGRDSKKLSAFYSSESRASSGFGDINRGEWSVNAAYTSIGDKYALRLDNAYIKGQDGEKEYSFDNSFFALGGKNWQLSLSKIDRWWGFGWANSTQFSQNARPLSSLELVGSYGNIGFLDSLSVSTFAGIVDDKDGNWISASRISTTWNSLDVALSYIWADELIFGDEYRTVDSTLQKYTIDARLSLPQIAMIQTAIYGSYGQNKNGWDSEQASSSILGIEFSALVWNTPLHVYAESFDTDESLFIMNEAQAVASNKKNTAIGAHVILPWDHFVDVSYKDIDNRDELTRSKLAYSLPSNYGKFTFAVEHSSDKHDSSTSGWVGWEYYLQ</sequence>
<evidence type="ECO:0000256" key="1">
    <source>
        <dbReference type="SAM" id="SignalP"/>
    </source>
</evidence>
<dbReference type="RefSeq" id="WP_143691751.1">
    <property type="nucleotide sequence ID" value="NZ_AP019798.1"/>
</dbReference>
<keyword evidence="1" id="KW-0732">Signal</keyword>
<evidence type="ECO:0000313" key="3">
    <source>
        <dbReference type="Proteomes" id="UP000315115"/>
    </source>
</evidence>
<feature type="signal peptide" evidence="1">
    <location>
        <begin position="1"/>
        <end position="19"/>
    </location>
</feature>
<feature type="chain" id="PRO_5022080211" description="Capsule assembly Wzi family protein" evidence="1">
    <location>
        <begin position="20"/>
        <end position="416"/>
    </location>
</feature>
<evidence type="ECO:0008006" key="4">
    <source>
        <dbReference type="Google" id="ProtNLM"/>
    </source>
</evidence>